<dbReference type="GO" id="GO:0006270">
    <property type="term" value="P:DNA replication initiation"/>
    <property type="evidence" value="ECO:0007669"/>
    <property type="project" value="TreeGrafter"/>
</dbReference>
<feature type="coiled-coil region" evidence="2">
    <location>
        <begin position="150"/>
        <end position="177"/>
    </location>
</feature>
<feature type="compositionally biased region" description="Polar residues" evidence="3">
    <location>
        <begin position="467"/>
        <end position="479"/>
    </location>
</feature>
<evidence type="ECO:0000313" key="5">
    <source>
        <dbReference type="EMBL" id="JAS47634.1"/>
    </source>
</evidence>
<feature type="region of interest" description="Disordered" evidence="3">
    <location>
        <begin position="463"/>
        <end position="495"/>
    </location>
</feature>
<dbReference type="AlphaFoldDB" id="A0A1B6FC07"/>
<dbReference type="EMBL" id="GECZ01022135">
    <property type="protein sequence ID" value="JAS47634.1"/>
    <property type="molecule type" value="Transcribed_RNA"/>
</dbReference>
<dbReference type="InterPro" id="IPR005612">
    <property type="entry name" value="CCAAT-binding_factor"/>
</dbReference>
<evidence type="ECO:0000256" key="3">
    <source>
        <dbReference type="SAM" id="MobiDB-lite"/>
    </source>
</evidence>
<dbReference type="InterPro" id="IPR016024">
    <property type="entry name" value="ARM-type_fold"/>
</dbReference>
<dbReference type="SUPFAM" id="SSF48371">
    <property type="entry name" value="ARM repeat"/>
    <property type="match status" value="1"/>
</dbReference>
<organism evidence="5">
    <name type="scientific">Cuerna arida</name>
    <dbReference type="NCBI Taxonomy" id="1464854"/>
    <lineage>
        <taxon>Eukaryota</taxon>
        <taxon>Metazoa</taxon>
        <taxon>Ecdysozoa</taxon>
        <taxon>Arthropoda</taxon>
        <taxon>Hexapoda</taxon>
        <taxon>Insecta</taxon>
        <taxon>Pterygota</taxon>
        <taxon>Neoptera</taxon>
        <taxon>Paraneoptera</taxon>
        <taxon>Hemiptera</taxon>
        <taxon>Auchenorrhyncha</taxon>
        <taxon>Membracoidea</taxon>
        <taxon>Cicadellidae</taxon>
        <taxon>Cicadellinae</taxon>
        <taxon>Proconiini</taxon>
        <taxon>Cuerna</taxon>
    </lineage>
</organism>
<evidence type="ECO:0000259" key="4">
    <source>
        <dbReference type="Pfam" id="PF03914"/>
    </source>
</evidence>
<dbReference type="InterPro" id="IPR016903">
    <property type="entry name" value="Nucleolar_cplx-assoc_3"/>
</dbReference>
<comment type="similarity">
    <text evidence="1">Belongs to the CBF/MAK21 family.</text>
</comment>
<feature type="compositionally biased region" description="Basic and acidic residues" evidence="3">
    <location>
        <begin position="481"/>
        <end position="495"/>
    </location>
</feature>
<name>A0A1B6FC07_9HEMI</name>
<feature type="domain" description="CCAAT-binding factor" evidence="4">
    <location>
        <begin position="245"/>
        <end position="398"/>
    </location>
</feature>
<evidence type="ECO:0000256" key="2">
    <source>
        <dbReference type="SAM" id="Coils"/>
    </source>
</evidence>
<keyword evidence="2" id="KW-0175">Coiled coil</keyword>
<gene>
    <name evidence="5" type="ORF">g.20485</name>
</gene>
<evidence type="ECO:0000256" key="1">
    <source>
        <dbReference type="ARBA" id="ARBA00007797"/>
    </source>
</evidence>
<dbReference type="Gene3D" id="1.25.10.10">
    <property type="entry name" value="Leucine-rich Repeat Variant"/>
    <property type="match status" value="1"/>
</dbReference>
<dbReference type="Pfam" id="PF03914">
    <property type="entry name" value="CBF"/>
    <property type="match status" value="1"/>
</dbReference>
<sequence>MRLEKLAKVLHKKKGDTRVRSEQVIRLGELSLGCVCELLVNHPYFNYSRNIVQMLTPYLDHPRESVRAAVAGCYTNVFKEDKRGEITLDIVRRINHLVKSRSHTVHQEVISVLLTLRIKDVNLDKEKEAEIKQKKFMTHKQKLLAMSKRERKRSKKLEELEKELLETKAEENKETKQKNLTEVMKVVFTIYFRILKKAPSSKVLSAALEGLAKFAHCINLDFFADLVSVLDGLMEEGSLRSREKLHCVQTVFAILSGQGEVLNIDPSRFYTHLYNNMFYIHAGKTHDDARIVLRILEVVLIQRRKKMTQQRLLAFTKRLSILATHLLHNGAMGALSVVRRVMQLGMGADVLLDVDSSLGQGIYNPELEEPEHCNAASSALWELTLLQRHYHPSVRMLAQQIATNDNNKITHMPPEIAKLDSLQLFEHFDPSLVVFKPAIPPPQKNISGVVKAKEDSSFIQELEKSVSETSTQPSLSSLHSEVLRNIKESSKRKET</sequence>
<dbReference type="PANTHER" id="PTHR14428">
    <property type="entry name" value="NUCLEOLAR COMPLEX PROTEIN 3"/>
    <property type="match status" value="1"/>
</dbReference>
<dbReference type="GO" id="GO:0005730">
    <property type="term" value="C:nucleolus"/>
    <property type="evidence" value="ECO:0007669"/>
    <property type="project" value="TreeGrafter"/>
</dbReference>
<dbReference type="PANTHER" id="PTHR14428:SF5">
    <property type="entry name" value="NUCLEOLAR COMPLEX PROTEIN 3 HOMOLOG"/>
    <property type="match status" value="1"/>
</dbReference>
<dbReference type="InterPro" id="IPR011989">
    <property type="entry name" value="ARM-like"/>
</dbReference>
<proteinExistence type="inferred from homology"/>
<dbReference type="GO" id="GO:0003682">
    <property type="term" value="F:chromatin binding"/>
    <property type="evidence" value="ECO:0007669"/>
    <property type="project" value="TreeGrafter"/>
</dbReference>
<accession>A0A1B6FC07</accession>
<protein>
    <recommendedName>
        <fullName evidence="4">CCAAT-binding factor domain-containing protein</fullName>
    </recommendedName>
</protein>
<reference evidence="5" key="1">
    <citation type="submission" date="2015-11" db="EMBL/GenBank/DDBJ databases">
        <title>De novo transcriptome assembly of four potential Pierce s Disease insect vectors from Arizona vineyards.</title>
        <authorList>
            <person name="Tassone E.E."/>
        </authorList>
    </citation>
    <scope>NUCLEOTIDE SEQUENCE</scope>
</reference>